<organism evidence="3 4">
    <name type="scientific">Leifsonia aquatica</name>
    <name type="common">Corynebacterium aquaticum</name>
    <dbReference type="NCBI Taxonomy" id="144185"/>
    <lineage>
        <taxon>Bacteria</taxon>
        <taxon>Bacillati</taxon>
        <taxon>Actinomycetota</taxon>
        <taxon>Actinomycetes</taxon>
        <taxon>Micrococcales</taxon>
        <taxon>Microbacteriaceae</taxon>
        <taxon>Leifsonia</taxon>
    </lineage>
</organism>
<dbReference type="Pfam" id="PF13424">
    <property type="entry name" value="TPR_12"/>
    <property type="match status" value="1"/>
</dbReference>
<feature type="region of interest" description="Disordered" evidence="1">
    <location>
        <begin position="170"/>
        <end position="189"/>
    </location>
</feature>
<dbReference type="Gene3D" id="3.40.50.300">
    <property type="entry name" value="P-loop containing nucleotide triphosphate hydrolases"/>
    <property type="match status" value="1"/>
</dbReference>
<dbReference type="InterPro" id="IPR011990">
    <property type="entry name" value="TPR-like_helical_dom_sf"/>
</dbReference>
<dbReference type="Gene3D" id="1.25.40.10">
    <property type="entry name" value="Tetratricopeptide repeat domain"/>
    <property type="match status" value="1"/>
</dbReference>
<dbReference type="Pfam" id="PF00931">
    <property type="entry name" value="NB-ARC"/>
    <property type="match status" value="1"/>
</dbReference>
<keyword evidence="4" id="KW-1185">Reference proteome</keyword>
<dbReference type="SUPFAM" id="SSF48452">
    <property type="entry name" value="TPR-like"/>
    <property type="match status" value="1"/>
</dbReference>
<protein>
    <submittedName>
        <fullName evidence="3">Putative ATPase</fullName>
    </submittedName>
</protein>
<dbReference type="AlphaFoldDB" id="A0A7W4YHR1"/>
<dbReference type="RefSeq" id="WP_183428102.1">
    <property type="nucleotide sequence ID" value="NZ_JACHVP010000001.1"/>
</dbReference>
<comment type="caution">
    <text evidence="3">The sequence shown here is derived from an EMBL/GenBank/DDBJ whole genome shotgun (WGS) entry which is preliminary data.</text>
</comment>
<dbReference type="SMART" id="SM00382">
    <property type="entry name" value="AAA"/>
    <property type="match status" value="1"/>
</dbReference>
<evidence type="ECO:0000256" key="1">
    <source>
        <dbReference type="SAM" id="MobiDB-lite"/>
    </source>
</evidence>
<dbReference type="InterPro" id="IPR025139">
    <property type="entry name" value="DUF4062"/>
</dbReference>
<dbReference type="InterPro" id="IPR058852">
    <property type="entry name" value="HTH_77"/>
</dbReference>
<proteinExistence type="predicted"/>
<accession>A0A7W4YHR1</accession>
<dbReference type="GO" id="GO:0043531">
    <property type="term" value="F:ADP binding"/>
    <property type="evidence" value="ECO:0007669"/>
    <property type="project" value="InterPro"/>
</dbReference>
<evidence type="ECO:0000259" key="2">
    <source>
        <dbReference type="SMART" id="SM00382"/>
    </source>
</evidence>
<gene>
    <name evidence="3" type="ORF">FHX33_000409</name>
</gene>
<feature type="domain" description="AAA+ ATPase" evidence="2">
    <location>
        <begin position="232"/>
        <end position="433"/>
    </location>
</feature>
<dbReference type="Proteomes" id="UP000538196">
    <property type="component" value="Unassembled WGS sequence"/>
</dbReference>
<dbReference type="PANTHER" id="PTHR47691:SF3">
    <property type="entry name" value="HTH-TYPE TRANSCRIPTIONAL REGULATOR RV0890C-RELATED"/>
    <property type="match status" value="1"/>
</dbReference>
<dbReference type="SUPFAM" id="SSF52540">
    <property type="entry name" value="P-loop containing nucleoside triphosphate hydrolases"/>
    <property type="match status" value="1"/>
</dbReference>
<dbReference type="InterPro" id="IPR027417">
    <property type="entry name" value="P-loop_NTPase"/>
</dbReference>
<evidence type="ECO:0000313" key="3">
    <source>
        <dbReference type="EMBL" id="MBB2965677.1"/>
    </source>
</evidence>
<dbReference type="EMBL" id="JACHVP010000001">
    <property type="protein sequence ID" value="MBB2965677.1"/>
    <property type="molecule type" value="Genomic_DNA"/>
</dbReference>
<evidence type="ECO:0000313" key="4">
    <source>
        <dbReference type="Proteomes" id="UP000538196"/>
    </source>
</evidence>
<dbReference type="PANTHER" id="PTHR47691">
    <property type="entry name" value="REGULATOR-RELATED"/>
    <property type="match status" value="1"/>
</dbReference>
<dbReference type="InterPro" id="IPR003593">
    <property type="entry name" value="AAA+_ATPase"/>
</dbReference>
<reference evidence="3 4" key="1">
    <citation type="submission" date="2020-08" db="EMBL/GenBank/DDBJ databases">
        <title>Sequencing the genomes of 1000 actinobacteria strains.</title>
        <authorList>
            <person name="Klenk H.-P."/>
        </authorList>
    </citation>
    <scope>NUCLEOTIDE SEQUENCE [LARGE SCALE GENOMIC DNA]</scope>
    <source>
        <strain evidence="3 4">DSM 20146</strain>
    </source>
</reference>
<dbReference type="Pfam" id="PF25872">
    <property type="entry name" value="HTH_77"/>
    <property type="match status" value="1"/>
</dbReference>
<dbReference type="Pfam" id="PF13271">
    <property type="entry name" value="DUF4062"/>
    <property type="match status" value="1"/>
</dbReference>
<dbReference type="PRINTS" id="PR00364">
    <property type="entry name" value="DISEASERSIST"/>
</dbReference>
<dbReference type="InterPro" id="IPR002182">
    <property type="entry name" value="NB-ARC"/>
</dbReference>
<name>A0A7W4YHR1_LEIAQ</name>
<sequence length="885" mass="95992">MSTSHVIRTPDQRLRIFVSSTLQELADERRAARHAIERLHLAPVMFELGARPHPPRELYRAYLDQSDVFLGLYWERYGWVAPEEQVSGLEDEYDLCPPDLPRLLYIKSPAPERESRLRALLDRIRDDDRAAYKYFETPKELARLVEADLATLLAERFDQSRLVLAVANGVGGESGSRSNADSERGMAASAPARSARLDAERLLTPVRLPAPLTALVGRDADVAALRGMLASGTRLLTLVGAGGIGKSRLAIAVARAAAPGFDDGAVFVDLSAVHDPERVPNRIAQALGVHDTGDAPIAEQLITALHDRRILLVLDNFEQVLDAGPLLMRLLAEAPGLALLVTSRALLRVSAERSYDVGPLEDESAVSLFVERARAVAGDFEVTADNAEAVVGVCEAVDGVPLAIELAAARVRVLSPAELLDRLDRRLSVLVGGSRDLPERQQTIRRTIEWSTQLLEPGQRRLLSRLGVFEGGFTLDAVEALGHGDGAEDADVLSDLAALVDSSLVGRHDGDERPRFSMQAIVREYAREQLERDGGLTAARDAHARYLLALGDAAQEPLKGAGQHEWMERLGDERDNLRTAERFLLDRHDWDRAAHLALSLYLYWWVTGLLGEVRTWMAEALDAGEPLSDRTRAIALYFTGTIEFWKDPDGRVAASLAESADLFHRAGDADGEGLARISLALALLAGERPDIPRAQEVMEASLALFRSTGSVWGESMAHVLLGRIALAQQEITAAQDHFERSLALTRRDGDAVGERIASYHLGWTHLIRGDVEAARHDFARSVTVSAGIGHSEGIAFGLEGMVAVAALAGDASRAGLLAGAAQALRERSGTHNGPTFTFHRRYLDRLLAGPSAPEVEAAMAEGRELSVEQAVAEALAGNDADASPV</sequence>